<evidence type="ECO:0008006" key="3">
    <source>
        <dbReference type="Google" id="ProtNLM"/>
    </source>
</evidence>
<accession>A0A849I6M0</accession>
<dbReference type="AlphaFoldDB" id="A0A849I6M0"/>
<name>A0A849I6M0_9HYPH</name>
<sequence>MRLVPALAIAAALAGCAPEFPPIAAGLAGDHAFKARIARNHGPGTSAVRLREELIREGFTIVSDPATRLNTALFRPQNLPCYSQTRIDWQEDRRGRITRIQAQRHDCT</sequence>
<protein>
    <recommendedName>
        <fullName evidence="3">Lipoprotein</fullName>
    </recommendedName>
</protein>
<dbReference type="PROSITE" id="PS51257">
    <property type="entry name" value="PROKAR_LIPOPROTEIN"/>
    <property type="match status" value="1"/>
</dbReference>
<gene>
    <name evidence="1" type="ORF">HJG44_11235</name>
</gene>
<dbReference type="Proteomes" id="UP000564885">
    <property type="component" value="Unassembled WGS sequence"/>
</dbReference>
<dbReference type="RefSeq" id="WP_171218462.1">
    <property type="nucleotide sequence ID" value="NZ_JABEPP010000003.1"/>
</dbReference>
<evidence type="ECO:0000313" key="1">
    <source>
        <dbReference type="EMBL" id="NNM72951.1"/>
    </source>
</evidence>
<dbReference type="EMBL" id="JABEPP010000003">
    <property type="protein sequence ID" value="NNM72951.1"/>
    <property type="molecule type" value="Genomic_DNA"/>
</dbReference>
<comment type="caution">
    <text evidence="1">The sequence shown here is derived from an EMBL/GenBank/DDBJ whole genome shotgun (WGS) entry which is preliminary data.</text>
</comment>
<keyword evidence="2" id="KW-1185">Reference proteome</keyword>
<evidence type="ECO:0000313" key="2">
    <source>
        <dbReference type="Proteomes" id="UP000564885"/>
    </source>
</evidence>
<organism evidence="1 2">
    <name type="scientific">Enterovirga aerilata</name>
    <dbReference type="NCBI Taxonomy" id="2730920"/>
    <lineage>
        <taxon>Bacteria</taxon>
        <taxon>Pseudomonadati</taxon>
        <taxon>Pseudomonadota</taxon>
        <taxon>Alphaproteobacteria</taxon>
        <taxon>Hyphomicrobiales</taxon>
        <taxon>Methylobacteriaceae</taxon>
        <taxon>Enterovirga</taxon>
    </lineage>
</organism>
<proteinExistence type="predicted"/>
<reference evidence="1 2" key="1">
    <citation type="submission" date="2020-04" db="EMBL/GenBank/DDBJ databases">
        <title>Enterovirga sp. isolate from soil.</title>
        <authorList>
            <person name="Chea S."/>
            <person name="Kim D.-U."/>
        </authorList>
    </citation>
    <scope>NUCLEOTIDE SEQUENCE [LARGE SCALE GENOMIC DNA]</scope>
    <source>
        <strain evidence="1 2">DB1703</strain>
    </source>
</reference>